<keyword evidence="1" id="KW-0472">Membrane</keyword>
<feature type="transmembrane region" description="Helical" evidence="1">
    <location>
        <begin position="186"/>
        <end position="209"/>
    </location>
</feature>
<organism evidence="2 3">
    <name type="scientific">Altererythrobacter xiamenensis</name>
    <dbReference type="NCBI Taxonomy" id="1316679"/>
    <lineage>
        <taxon>Bacteria</taxon>
        <taxon>Pseudomonadati</taxon>
        <taxon>Pseudomonadota</taxon>
        <taxon>Alphaproteobacteria</taxon>
        <taxon>Sphingomonadales</taxon>
        <taxon>Erythrobacteraceae</taxon>
        <taxon>Altererythrobacter</taxon>
    </lineage>
</organism>
<keyword evidence="1" id="KW-1133">Transmembrane helix</keyword>
<accession>A0A1Y6FFL7</accession>
<dbReference type="EMBL" id="FXWG01000003">
    <property type="protein sequence ID" value="SMQ73758.1"/>
    <property type="molecule type" value="Genomic_DNA"/>
</dbReference>
<dbReference type="PANTHER" id="PTHR36109:SF2">
    <property type="entry name" value="MEMBRANE PROTEIN"/>
    <property type="match status" value="1"/>
</dbReference>
<evidence type="ECO:0000313" key="3">
    <source>
        <dbReference type="Proteomes" id="UP000194420"/>
    </source>
</evidence>
<gene>
    <name evidence="2" type="ORF">SAMN06297468_2313</name>
</gene>
<sequence length="273" mass="29367">MKHDRILEPAYVIKAEELVSINYLPADHPKPREVEWINRGTDQVLRPTTADQLLRTLYQPTTTPSIKKLHDSAGLRVKFRSERERDKFAADFAEARKREVVAKDHVLTALFDGREAAEEAINDLSIAGVPEDAMSMLCRSNQFLEAEKSWPEGHGTASVASAIAGGGFAGALLGVGILFVPGVGPVAAAGAIASSALTSVASVSGIIGATGGAIAKMLTDHDVDGVSAAQYDALIRRGKIFVSVDTHETDIERDKIREIFRRHKGRDAAESAE</sequence>
<dbReference type="OrthoDB" id="7506951at2"/>
<feature type="transmembrane region" description="Helical" evidence="1">
    <location>
        <begin position="157"/>
        <end position="180"/>
    </location>
</feature>
<dbReference type="Proteomes" id="UP000194420">
    <property type="component" value="Unassembled WGS sequence"/>
</dbReference>
<dbReference type="PANTHER" id="PTHR36109">
    <property type="entry name" value="MEMBRANE PROTEIN-RELATED"/>
    <property type="match status" value="1"/>
</dbReference>
<dbReference type="AlphaFoldDB" id="A0A1Y6FFL7"/>
<name>A0A1Y6FFL7_9SPHN</name>
<evidence type="ECO:0000256" key="1">
    <source>
        <dbReference type="SAM" id="Phobius"/>
    </source>
</evidence>
<keyword evidence="1" id="KW-0812">Transmembrane</keyword>
<dbReference type="InterPro" id="IPR052948">
    <property type="entry name" value="Low_temp-induced_all0457"/>
</dbReference>
<evidence type="ECO:0000313" key="2">
    <source>
        <dbReference type="EMBL" id="SMQ73758.1"/>
    </source>
</evidence>
<evidence type="ECO:0008006" key="4">
    <source>
        <dbReference type="Google" id="ProtNLM"/>
    </source>
</evidence>
<dbReference type="RefSeq" id="WP_086438222.1">
    <property type="nucleotide sequence ID" value="NZ_FXWG01000003.1"/>
</dbReference>
<proteinExistence type="predicted"/>
<reference evidence="3" key="1">
    <citation type="submission" date="2017-04" db="EMBL/GenBank/DDBJ databases">
        <authorList>
            <person name="Varghese N."/>
            <person name="Submissions S."/>
        </authorList>
    </citation>
    <scope>NUCLEOTIDE SEQUENCE [LARGE SCALE GENOMIC DNA]</scope>
</reference>
<protein>
    <recommendedName>
        <fullName evidence="4">DUF1269 domain-containing protein</fullName>
    </recommendedName>
</protein>
<keyword evidence="3" id="KW-1185">Reference proteome</keyword>